<dbReference type="Pfam" id="PF14559">
    <property type="entry name" value="TPR_19"/>
    <property type="match status" value="1"/>
</dbReference>
<evidence type="ECO:0000313" key="2">
    <source>
        <dbReference type="EMBL" id="RBP39006.1"/>
    </source>
</evidence>
<dbReference type="OrthoDB" id="181285at2"/>
<accession>A0A366HA02</accession>
<evidence type="ECO:0000313" key="3">
    <source>
        <dbReference type="Proteomes" id="UP000253426"/>
    </source>
</evidence>
<keyword evidence="1" id="KW-0812">Transmembrane</keyword>
<dbReference type="RefSeq" id="WP_113960778.1">
    <property type="nucleotide sequence ID" value="NZ_QNRR01000010.1"/>
</dbReference>
<keyword evidence="1" id="KW-0472">Membrane</keyword>
<dbReference type="EMBL" id="QNRR01000010">
    <property type="protein sequence ID" value="RBP39006.1"/>
    <property type="molecule type" value="Genomic_DNA"/>
</dbReference>
<organism evidence="2 3">
    <name type="scientific">Roseimicrobium gellanilyticum</name>
    <dbReference type="NCBI Taxonomy" id="748857"/>
    <lineage>
        <taxon>Bacteria</taxon>
        <taxon>Pseudomonadati</taxon>
        <taxon>Verrucomicrobiota</taxon>
        <taxon>Verrucomicrobiia</taxon>
        <taxon>Verrucomicrobiales</taxon>
        <taxon>Verrucomicrobiaceae</taxon>
        <taxon>Roseimicrobium</taxon>
    </lineage>
</organism>
<dbReference type="AlphaFoldDB" id="A0A366HA02"/>
<dbReference type="SUPFAM" id="SSF48452">
    <property type="entry name" value="TPR-like"/>
    <property type="match status" value="1"/>
</dbReference>
<name>A0A366HA02_9BACT</name>
<dbReference type="Proteomes" id="UP000253426">
    <property type="component" value="Unassembled WGS sequence"/>
</dbReference>
<comment type="caution">
    <text evidence="2">The sequence shown here is derived from an EMBL/GenBank/DDBJ whole genome shotgun (WGS) entry which is preliminary data.</text>
</comment>
<keyword evidence="1" id="KW-1133">Transmembrane helix</keyword>
<protein>
    <submittedName>
        <fullName evidence="2">Uncharacterized protein</fullName>
    </submittedName>
</protein>
<keyword evidence="3" id="KW-1185">Reference proteome</keyword>
<dbReference type="Gene3D" id="1.25.40.10">
    <property type="entry name" value="Tetratricopeptide repeat domain"/>
    <property type="match status" value="1"/>
</dbReference>
<dbReference type="InterPro" id="IPR011990">
    <property type="entry name" value="TPR-like_helical_dom_sf"/>
</dbReference>
<evidence type="ECO:0000256" key="1">
    <source>
        <dbReference type="SAM" id="Phobius"/>
    </source>
</evidence>
<proteinExistence type="predicted"/>
<feature type="transmembrane region" description="Helical" evidence="1">
    <location>
        <begin position="278"/>
        <end position="296"/>
    </location>
</feature>
<sequence>MRSCFRAVLGLVLFLWLALLGDAGACIWLRGTTIEGGYGERSDYTGAQRLAIEGGESPEKRLLGIKLSYSRSNEPSQYLNDDAVEKLMLGDAKAAAQDLEAVEKAHPGHYYTAANLGTAYELSGDDEKALQWILEGIRRDPDAHMRTEWLHVRILEAKIKLKSDPAWLERNSISGIDFGAVKKSGYKLTTLQGALNGAELHKSLWTQLSVRMLFVEPQDPIVAQLLYELALVEAQTKFLEEAKEYLNLAETYGLSSERGKPLIKTWNRVIWWSKLGEIVLWIVGLPAIFIVPIWLMRRLKRVRADSF</sequence>
<reference evidence="2 3" key="1">
    <citation type="submission" date="2018-06" db="EMBL/GenBank/DDBJ databases">
        <title>Genomic Encyclopedia of Type Strains, Phase IV (KMG-IV): sequencing the most valuable type-strain genomes for metagenomic binning, comparative biology and taxonomic classification.</title>
        <authorList>
            <person name="Goeker M."/>
        </authorList>
    </citation>
    <scope>NUCLEOTIDE SEQUENCE [LARGE SCALE GENOMIC DNA]</scope>
    <source>
        <strain evidence="2 3">DSM 25532</strain>
    </source>
</reference>
<gene>
    <name evidence="2" type="ORF">DES53_11029</name>
</gene>